<keyword evidence="2" id="KW-0732">Signal</keyword>
<dbReference type="InterPro" id="IPR021109">
    <property type="entry name" value="Peptidase_aspartic_dom_sf"/>
</dbReference>
<evidence type="ECO:0000313" key="4">
    <source>
        <dbReference type="EMBL" id="SMA48654.1"/>
    </source>
</evidence>
<dbReference type="SUPFAM" id="SSF50630">
    <property type="entry name" value="Acid proteases"/>
    <property type="match status" value="1"/>
</dbReference>
<dbReference type="PANTHER" id="PTHR38037">
    <property type="entry name" value="ZN_PROTEASE DOMAIN-CONTAINING PROTEIN"/>
    <property type="match status" value="1"/>
</dbReference>
<reference evidence="4 5" key="1">
    <citation type="submission" date="2017-03" db="EMBL/GenBank/DDBJ databases">
        <authorList>
            <person name="Afonso C.L."/>
            <person name="Miller P.J."/>
            <person name="Scott M.A."/>
            <person name="Spackman E."/>
            <person name="Goraichik I."/>
            <person name="Dimitrov K.M."/>
            <person name="Suarez D.L."/>
            <person name="Swayne D.E."/>
        </authorList>
    </citation>
    <scope>NUCLEOTIDE SEQUENCE [LARGE SCALE GENOMIC DNA]</scope>
    <source>
        <strain evidence="4">SB41UT1</strain>
    </source>
</reference>
<feature type="domain" description="Retropepsin-like aspartic endopeptidase" evidence="3">
    <location>
        <begin position="96"/>
        <end position="227"/>
    </location>
</feature>
<name>A0A1X7ALZ8_9GAMM</name>
<evidence type="ECO:0000313" key="5">
    <source>
        <dbReference type="Proteomes" id="UP000196573"/>
    </source>
</evidence>
<feature type="signal peptide" evidence="2">
    <location>
        <begin position="1"/>
        <end position="28"/>
    </location>
</feature>
<gene>
    <name evidence="4" type="ORF">EHSB41UT_02832</name>
</gene>
<evidence type="ECO:0000256" key="1">
    <source>
        <dbReference type="SAM" id="MobiDB-lite"/>
    </source>
</evidence>
<evidence type="ECO:0000259" key="3">
    <source>
        <dbReference type="Pfam" id="PF05618"/>
    </source>
</evidence>
<dbReference type="PROSITE" id="PS51257">
    <property type="entry name" value="PROKAR_LIPOPROTEIN"/>
    <property type="match status" value="1"/>
</dbReference>
<evidence type="ECO:0000256" key="2">
    <source>
        <dbReference type="SAM" id="SignalP"/>
    </source>
</evidence>
<proteinExistence type="predicted"/>
<organism evidence="4 5">
    <name type="scientific">Parendozoicomonas haliclonae</name>
    <dbReference type="NCBI Taxonomy" id="1960125"/>
    <lineage>
        <taxon>Bacteria</taxon>
        <taxon>Pseudomonadati</taxon>
        <taxon>Pseudomonadota</taxon>
        <taxon>Gammaproteobacteria</taxon>
        <taxon>Oceanospirillales</taxon>
        <taxon>Endozoicomonadaceae</taxon>
        <taxon>Parendozoicomonas</taxon>
    </lineage>
</organism>
<dbReference type="Proteomes" id="UP000196573">
    <property type="component" value="Unassembled WGS sequence"/>
</dbReference>
<feature type="chain" id="PRO_5011987542" description="Retropepsin-like aspartic endopeptidase domain-containing protein" evidence="2">
    <location>
        <begin position="29"/>
        <end position="236"/>
    </location>
</feature>
<dbReference type="OrthoDB" id="8546610at2"/>
<dbReference type="AlphaFoldDB" id="A0A1X7ALZ8"/>
<dbReference type="Pfam" id="PF05618">
    <property type="entry name" value="Zn_protease"/>
    <property type="match status" value="1"/>
</dbReference>
<dbReference type="PANTHER" id="PTHR38037:SF2">
    <property type="entry name" value="ATP-DEPENDENT ZINC PROTEASE DOMAIN-CONTAINING PROTEIN-RELATED"/>
    <property type="match status" value="1"/>
</dbReference>
<dbReference type="Gene3D" id="2.40.70.10">
    <property type="entry name" value="Acid Proteases"/>
    <property type="match status" value="1"/>
</dbReference>
<dbReference type="InterPro" id="IPR008503">
    <property type="entry name" value="Asp_endopeptidase"/>
</dbReference>
<dbReference type="EMBL" id="FWPT01000006">
    <property type="protein sequence ID" value="SMA48654.1"/>
    <property type="molecule type" value="Genomic_DNA"/>
</dbReference>
<dbReference type="RefSeq" id="WP_087110982.1">
    <property type="nucleotide sequence ID" value="NZ_CBCSCN010000006.1"/>
</dbReference>
<feature type="region of interest" description="Disordered" evidence="1">
    <location>
        <begin position="35"/>
        <end position="66"/>
    </location>
</feature>
<sequence>MPACRIRWYKLLCLAFAGSFLTACQSIAPVLSQDTAPPTVMDKKPQAEQAETGEKEPSLTPETKPLPLCKPVEPKPVICRTQVIYQPVKIDDKLTIGEVETIVLPGIDNLALKARIDTGAETSSLHITSSRLFERDGKRWVAFTVPLNENDSVTLERPLSRTVLIKQKENMESMRRMVVVLSVRLGTLERNVEFTLADREGFEFPALIGRNFLKDMAIVDVGHEFLATGSGVSPQS</sequence>
<accession>A0A1X7ALZ8</accession>
<protein>
    <recommendedName>
        <fullName evidence="3">Retropepsin-like aspartic endopeptidase domain-containing protein</fullName>
    </recommendedName>
</protein>
<feature type="compositionally biased region" description="Basic and acidic residues" evidence="1">
    <location>
        <begin position="41"/>
        <end position="57"/>
    </location>
</feature>
<keyword evidence="5" id="KW-1185">Reference proteome</keyword>